<evidence type="ECO:0000313" key="2">
    <source>
        <dbReference type="EMBL" id="CAA9565292.1"/>
    </source>
</evidence>
<feature type="domain" description="PRC-barrel" evidence="1">
    <location>
        <begin position="26"/>
        <end position="101"/>
    </location>
</feature>
<dbReference type="EMBL" id="CADCWF010000197">
    <property type="protein sequence ID" value="CAA9565292.1"/>
    <property type="molecule type" value="Genomic_DNA"/>
</dbReference>
<dbReference type="PANTHER" id="PTHR36505">
    <property type="entry name" value="BLR1072 PROTEIN"/>
    <property type="match status" value="1"/>
</dbReference>
<reference evidence="2" key="1">
    <citation type="submission" date="2020-02" db="EMBL/GenBank/DDBJ databases">
        <authorList>
            <person name="Meier V. D."/>
        </authorList>
    </citation>
    <scope>NUCLEOTIDE SEQUENCE</scope>
    <source>
        <strain evidence="2">AVDCRST_MAG59</strain>
    </source>
</reference>
<accession>A0A6J4V313</accession>
<dbReference type="InterPro" id="IPR027275">
    <property type="entry name" value="PRC-brl_dom"/>
</dbReference>
<name>A0A6J4V313_9BACT</name>
<dbReference type="AlphaFoldDB" id="A0A6J4V313"/>
<dbReference type="Pfam" id="PF05239">
    <property type="entry name" value="PRC"/>
    <property type="match status" value="1"/>
</dbReference>
<dbReference type="InterPro" id="IPR011033">
    <property type="entry name" value="PRC_barrel-like_sf"/>
</dbReference>
<evidence type="ECO:0000259" key="1">
    <source>
        <dbReference type="Pfam" id="PF05239"/>
    </source>
</evidence>
<protein>
    <recommendedName>
        <fullName evidence="1">PRC-barrel domain-containing protein</fullName>
    </recommendedName>
</protein>
<gene>
    <name evidence="2" type="ORF">AVDCRST_MAG59-2954</name>
</gene>
<sequence>MQDVTAGTGAAGSGAVATDETDRLIASDKVEGTAVYNRQGERLGEVYNFMVDKRSGQVAYAVMSFGGFLGMGGGYHPLPWKALTYDTGLGGYVVDLDKDRLQGAPSYAADETPAWGDPAYGRRIDDYYGPAL</sequence>
<dbReference type="PANTHER" id="PTHR36505:SF1">
    <property type="entry name" value="BLR1072 PROTEIN"/>
    <property type="match status" value="1"/>
</dbReference>
<organism evidence="2">
    <name type="scientific">uncultured Thermomicrobiales bacterium</name>
    <dbReference type="NCBI Taxonomy" id="1645740"/>
    <lineage>
        <taxon>Bacteria</taxon>
        <taxon>Pseudomonadati</taxon>
        <taxon>Thermomicrobiota</taxon>
        <taxon>Thermomicrobia</taxon>
        <taxon>Thermomicrobiales</taxon>
        <taxon>environmental samples</taxon>
    </lineage>
</organism>
<dbReference type="Gene3D" id="2.30.30.240">
    <property type="entry name" value="PRC-barrel domain"/>
    <property type="match status" value="1"/>
</dbReference>
<proteinExistence type="predicted"/>
<dbReference type="SUPFAM" id="SSF50346">
    <property type="entry name" value="PRC-barrel domain"/>
    <property type="match status" value="1"/>
</dbReference>